<dbReference type="RefSeq" id="WP_104715974.1">
    <property type="nucleotide sequence ID" value="NZ_PTRA01000009.1"/>
</dbReference>
<evidence type="ECO:0000313" key="2">
    <source>
        <dbReference type="Proteomes" id="UP000239590"/>
    </source>
</evidence>
<dbReference type="EMBL" id="PTRA01000009">
    <property type="protein sequence ID" value="PQA53376.1"/>
    <property type="molecule type" value="Genomic_DNA"/>
</dbReference>
<sequence length="119" mass="14172">MKKIGWMLTFMASACQMSSDYLMIEAWNPDHTRKVEVYLEKDWMASSEQIRLRLYPSTKSKAMDLAVFDANYHRLRLSTRLIYLSWQGNDSLRIYYDDHLKRQILQAEPAGLMLKYIKQ</sequence>
<evidence type="ECO:0000313" key="1">
    <source>
        <dbReference type="EMBL" id="PQA53376.1"/>
    </source>
</evidence>
<dbReference type="PROSITE" id="PS51257">
    <property type="entry name" value="PROKAR_LIPOPROTEIN"/>
    <property type="match status" value="1"/>
</dbReference>
<dbReference type="AlphaFoldDB" id="A0A2S7IEP3"/>
<organism evidence="1 2">
    <name type="scientific">Siphonobacter curvatus</name>
    <dbReference type="NCBI Taxonomy" id="2094562"/>
    <lineage>
        <taxon>Bacteria</taxon>
        <taxon>Pseudomonadati</taxon>
        <taxon>Bacteroidota</taxon>
        <taxon>Cytophagia</taxon>
        <taxon>Cytophagales</taxon>
        <taxon>Cytophagaceae</taxon>
        <taxon>Siphonobacter</taxon>
    </lineage>
</organism>
<keyword evidence="2" id="KW-1185">Reference proteome</keyword>
<reference evidence="2" key="1">
    <citation type="submission" date="2018-02" db="EMBL/GenBank/DDBJ databases">
        <title>Genome sequencing of Solimonas sp. HR-BB.</title>
        <authorList>
            <person name="Lee Y."/>
            <person name="Jeon C.O."/>
        </authorList>
    </citation>
    <scope>NUCLEOTIDE SEQUENCE [LARGE SCALE GENOMIC DNA]</scope>
    <source>
        <strain evidence="2">HR-U</strain>
    </source>
</reference>
<accession>A0A2S7IEP3</accession>
<protein>
    <submittedName>
        <fullName evidence="1">Uncharacterized protein</fullName>
    </submittedName>
</protein>
<proteinExistence type="predicted"/>
<gene>
    <name evidence="1" type="ORF">C5O19_24320</name>
</gene>
<name>A0A2S7IEP3_9BACT</name>
<comment type="caution">
    <text evidence="1">The sequence shown here is derived from an EMBL/GenBank/DDBJ whole genome shotgun (WGS) entry which is preliminary data.</text>
</comment>
<dbReference type="Proteomes" id="UP000239590">
    <property type="component" value="Unassembled WGS sequence"/>
</dbReference>